<evidence type="ECO:0000259" key="8">
    <source>
        <dbReference type="PROSITE" id="PS50893"/>
    </source>
</evidence>
<organism evidence="9 10">
    <name type="scientific">Vibrio variabilis</name>
    <dbReference type="NCBI Taxonomy" id="990271"/>
    <lineage>
        <taxon>Bacteria</taxon>
        <taxon>Pseudomonadati</taxon>
        <taxon>Pseudomonadota</taxon>
        <taxon>Gammaproteobacteria</taxon>
        <taxon>Vibrionales</taxon>
        <taxon>Vibrionaceae</taxon>
        <taxon>Vibrio</taxon>
    </lineage>
</organism>
<keyword evidence="5 9" id="KW-0067">ATP-binding</keyword>
<evidence type="ECO:0000256" key="1">
    <source>
        <dbReference type="ARBA" id="ARBA00022448"/>
    </source>
</evidence>
<dbReference type="Pfam" id="PF00005">
    <property type="entry name" value="ABC_tran"/>
    <property type="match status" value="1"/>
</dbReference>
<reference evidence="10" key="1">
    <citation type="submission" date="2014-09" db="EMBL/GenBank/DDBJ databases">
        <title>Vibrio variabilis JCM 19239. (C206) whole genome shotgun sequence.</title>
        <authorList>
            <person name="Sawabe T."/>
            <person name="Meirelles P."/>
            <person name="Nakanishi M."/>
            <person name="Sayaka M."/>
            <person name="Hattori M."/>
            <person name="Ohkuma M."/>
        </authorList>
    </citation>
    <scope>NUCLEOTIDE SEQUENCE [LARGE SCALE GENOMIC DNA]</scope>
    <source>
        <strain evidence="10">JCM 19239</strain>
    </source>
</reference>
<keyword evidence="1" id="KW-0813">Transport</keyword>
<dbReference type="PANTHER" id="PTHR43790">
    <property type="entry name" value="CARBOHYDRATE TRANSPORT ATP-BINDING PROTEIN MG119-RELATED"/>
    <property type="match status" value="1"/>
</dbReference>
<keyword evidence="2" id="KW-1003">Cell membrane</keyword>
<dbReference type="EMBL" id="BBMS01000039">
    <property type="protein sequence ID" value="GAL28190.1"/>
    <property type="molecule type" value="Genomic_DNA"/>
</dbReference>
<keyword evidence="7" id="KW-0472">Membrane</keyword>
<comment type="caution">
    <text evidence="9">The sequence shown here is derived from an EMBL/GenBank/DDBJ whole genome shotgun (WGS) entry which is preliminary data.</text>
</comment>
<keyword evidence="6" id="KW-1278">Translocase</keyword>
<evidence type="ECO:0000256" key="4">
    <source>
        <dbReference type="ARBA" id="ARBA00022741"/>
    </source>
</evidence>
<dbReference type="PANTHER" id="PTHR43790:SF3">
    <property type="entry name" value="D-ALLOSE IMPORT ATP-BINDING PROTEIN ALSA-RELATED"/>
    <property type="match status" value="1"/>
</dbReference>
<feature type="domain" description="ABC transporter" evidence="8">
    <location>
        <begin position="1"/>
        <end position="228"/>
    </location>
</feature>
<dbReference type="CDD" id="cd03215">
    <property type="entry name" value="ABC_Carb_Monos_II"/>
    <property type="match status" value="1"/>
</dbReference>
<dbReference type="SUPFAM" id="SSF52540">
    <property type="entry name" value="P-loop containing nucleoside triphosphate hydrolases"/>
    <property type="match status" value="1"/>
</dbReference>
<evidence type="ECO:0000256" key="3">
    <source>
        <dbReference type="ARBA" id="ARBA00022737"/>
    </source>
</evidence>
<evidence type="ECO:0000256" key="7">
    <source>
        <dbReference type="ARBA" id="ARBA00023136"/>
    </source>
</evidence>
<dbReference type="PROSITE" id="PS50893">
    <property type="entry name" value="ABC_TRANSPORTER_2"/>
    <property type="match status" value="1"/>
</dbReference>
<gene>
    <name evidence="9" type="ORF">JCM19239_5450</name>
</gene>
<evidence type="ECO:0000256" key="2">
    <source>
        <dbReference type="ARBA" id="ARBA00022475"/>
    </source>
</evidence>
<dbReference type="Proteomes" id="UP000029223">
    <property type="component" value="Unassembled WGS sequence"/>
</dbReference>
<dbReference type="InterPro" id="IPR050107">
    <property type="entry name" value="ABC_carbohydrate_import_ATPase"/>
</dbReference>
<evidence type="ECO:0000256" key="5">
    <source>
        <dbReference type="ARBA" id="ARBA00022840"/>
    </source>
</evidence>
<evidence type="ECO:0000313" key="10">
    <source>
        <dbReference type="Proteomes" id="UP000029223"/>
    </source>
</evidence>
<keyword evidence="4" id="KW-0547">Nucleotide-binding</keyword>
<evidence type="ECO:0000313" key="9">
    <source>
        <dbReference type="EMBL" id="GAL28190.1"/>
    </source>
</evidence>
<dbReference type="GO" id="GO:0005524">
    <property type="term" value="F:ATP binding"/>
    <property type="evidence" value="ECO:0007669"/>
    <property type="project" value="UniProtKB-KW"/>
</dbReference>
<dbReference type="InterPro" id="IPR017871">
    <property type="entry name" value="ABC_transporter-like_CS"/>
</dbReference>
<dbReference type="PROSITE" id="PS00211">
    <property type="entry name" value="ABC_TRANSPORTER_1"/>
    <property type="match status" value="1"/>
</dbReference>
<dbReference type="InterPro" id="IPR027417">
    <property type="entry name" value="P-loop_NTPase"/>
</dbReference>
<dbReference type="InterPro" id="IPR003439">
    <property type="entry name" value="ABC_transporter-like_ATP-bd"/>
</dbReference>
<sequence>MEDVSFSVKKGEILGVVGLEGSGNHELLLGLFGAYGNTTSGHVILNGKPYRVKSPGHAIKNNMALLTNDRKNNGLVLGMSIENNISMASLTNFSKNGWLNQERESAVALQHQSGMNIKFSSAKQPVSDLSGGNQQKVVLAKWLESMPEILFLDDPTRGVDVGAKKEIYELMNRWTEEGMTIVLLSSELPEIMAMSDRFIVMHRGKVTARFEKSEATQENVLQAAMGINF</sequence>
<dbReference type="Gene3D" id="3.40.50.300">
    <property type="entry name" value="P-loop containing nucleotide triphosphate hydrolases"/>
    <property type="match status" value="1"/>
</dbReference>
<name>A0ABQ0JIS1_9VIBR</name>
<accession>A0ABQ0JIS1</accession>
<proteinExistence type="predicted"/>
<keyword evidence="10" id="KW-1185">Reference proteome</keyword>
<evidence type="ECO:0000256" key="6">
    <source>
        <dbReference type="ARBA" id="ARBA00022967"/>
    </source>
</evidence>
<protein>
    <submittedName>
        <fullName evidence="9">Ribose ABC transport system ATP-binding protein RbsA</fullName>
    </submittedName>
</protein>
<keyword evidence="3" id="KW-0677">Repeat</keyword>